<accession>A0AAE1APG0</accession>
<dbReference type="AlphaFoldDB" id="A0AAE1APG0"/>
<proteinExistence type="predicted"/>
<evidence type="ECO:0000313" key="2">
    <source>
        <dbReference type="Proteomes" id="UP001283361"/>
    </source>
</evidence>
<name>A0AAE1APG0_9GAST</name>
<gene>
    <name evidence="1" type="ORF">RRG08_012519</name>
</gene>
<reference evidence="1" key="1">
    <citation type="journal article" date="2023" name="G3 (Bethesda)">
        <title>A reference genome for the long-term kleptoplast-retaining sea slug Elysia crispata morphotype clarki.</title>
        <authorList>
            <person name="Eastman K.E."/>
            <person name="Pendleton A.L."/>
            <person name="Shaikh M.A."/>
            <person name="Suttiyut T."/>
            <person name="Ogas R."/>
            <person name="Tomko P."/>
            <person name="Gavelis G."/>
            <person name="Widhalm J.R."/>
            <person name="Wisecaver J.H."/>
        </authorList>
    </citation>
    <scope>NUCLEOTIDE SEQUENCE</scope>
    <source>
        <strain evidence="1">ECLA1</strain>
    </source>
</reference>
<keyword evidence="2" id="KW-1185">Reference proteome</keyword>
<organism evidence="1 2">
    <name type="scientific">Elysia crispata</name>
    <name type="common">lettuce slug</name>
    <dbReference type="NCBI Taxonomy" id="231223"/>
    <lineage>
        <taxon>Eukaryota</taxon>
        <taxon>Metazoa</taxon>
        <taxon>Spiralia</taxon>
        <taxon>Lophotrochozoa</taxon>
        <taxon>Mollusca</taxon>
        <taxon>Gastropoda</taxon>
        <taxon>Heterobranchia</taxon>
        <taxon>Euthyneura</taxon>
        <taxon>Panpulmonata</taxon>
        <taxon>Sacoglossa</taxon>
        <taxon>Placobranchoidea</taxon>
        <taxon>Plakobranchidae</taxon>
        <taxon>Elysia</taxon>
    </lineage>
</organism>
<dbReference type="EMBL" id="JAWDGP010001473">
    <property type="protein sequence ID" value="KAK3791335.1"/>
    <property type="molecule type" value="Genomic_DNA"/>
</dbReference>
<protein>
    <submittedName>
        <fullName evidence="1">Uncharacterized protein</fullName>
    </submittedName>
</protein>
<evidence type="ECO:0000313" key="1">
    <source>
        <dbReference type="EMBL" id="KAK3791335.1"/>
    </source>
</evidence>
<sequence>MDEVNPTFLALSGAELISGLHQSRGVSLTRVNMLTSASIRHQHVACPHQGLVTLVHEPPHAQRPGFALV</sequence>
<comment type="caution">
    <text evidence="1">The sequence shown here is derived from an EMBL/GenBank/DDBJ whole genome shotgun (WGS) entry which is preliminary data.</text>
</comment>
<dbReference type="Proteomes" id="UP001283361">
    <property type="component" value="Unassembled WGS sequence"/>
</dbReference>